<keyword evidence="2" id="KW-0812">Transmembrane</keyword>
<dbReference type="PANTHER" id="PTHR30093:SF2">
    <property type="entry name" value="TYPE II SECRETION SYSTEM PROTEIN H"/>
    <property type="match status" value="1"/>
</dbReference>
<dbReference type="EMBL" id="JACHVA010000126">
    <property type="protein sequence ID" value="MBC2603443.1"/>
    <property type="molecule type" value="Genomic_DNA"/>
</dbReference>
<dbReference type="Proteomes" id="UP000525652">
    <property type="component" value="Unassembled WGS sequence"/>
</dbReference>
<dbReference type="InterPro" id="IPR027558">
    <property type="entry name" value="Pre_pil_HX9DG_C"/>
</dbReference>
<dbReference type="GO" id="GO:0015628">
    <property type="term" value="P:protein secretion by the type II secretion system"/>
    <property type="evidence" value="ECO:0007669"/>
    <property type="project" value="InterPro"/>
</dbReference>
<organism evidence="3 4">
    <name type="scientific">Puniceicoccus vermicola</name>
    <dbReference type="NCBI Taxonomy" id="388746"/>
    <lineage>
        <taxon>Bacteria</taxon>
        <taxon>Pseudomonadati</taxon>
        <taxon>Verrucomicrobiota</taxon>
        <taxon>Opitutia</taxon>
        <taxon>Puniceicoccales</taxon>
        <taxon>Puniceicoccaceae</taxon>
        <taxon>Puniceicoccus</taxon>
    </lineage>
</organism>
<dbReference type="Gene3D" id="3.30.700.10">
    <property type="entry name" value="Glycoprotein, Type 4 Pilin"/>
    <property type="match status" value="1"/>
</dbReference>
<keyword evidence="2" id="KW-1133">Transmembrane helix</keyword>
<evidence type="ECO:0000256" key="1">
    <source>
        <dbReference type="ARBA" id="ARBA00022481"/>
    </source>
</evidence>
<reference evidence="3 4" key="1">
    <citation type="submission" date="2020-07" db="EMBL/GenBank/DDBJ databases">
        <authorList>
            <person name="Feng X."/>
        </authorList>
    </citation>
    <scope>NUCLEOTIDE SEQUENCE [LARGE SCALE GENOMIC DNA]</scope>
    <source>
        <strain evidence="3 4">JCM14086</strain>
    </source>
</reference>
<dbReference type="GO" id="GO:0015627">
    <property type="term" value="C:type II protein secretion system complex"/>
    <property type="evidence" value="ECO:0007669"/>
    <property type="project" value="InterPro"/>
</dbReference>
<dbReference type="SUPFAM" id="SSF54523">
    <property type="entry name" value="Pili subunits"/>
    <property type="match status" value="1"/>
</dbReference>
<proteinExistence type="predicted"/>
<comment type="caution">
    <text evidence="3">The sequence shown here is derived from an EMBL/GenBank/DDBJ whole genome shotgun (WGS) entry which is preliminary data.</text>
</comment>
<evidence type="ECO:0000313" key="3">
    <source>
        <dbReference type="EMBL" id="MBC2603443.1"/>
    </source>
</evidence>
<evidence type="ECO:0000313" key="4">
    <source>
        <dbReference type="Proteomes" id="UP000525652"/>
    </source>
</evidence>
<dbReference type="PRINTS" id="PR00813">
    <property type="entry name" value="BCTERIALGSPG"/>
</dbReference>
<dbReference type="AlphaFoldDB" id="A0A7X1B0M1"/>
<dbReference type="NCBIfam" id="TIGR04294">
    <property type="entry name" value="pre_pil_HX9DG"/>
    <property type="match status" value="1"/>
</dbReference>
<keyword evidence="1" id="KW-0488">Methylation</keyword>
<accession>A0A7X1B0M1</accession>
<protein>
    <submittedName>
        <fullName evidence="3">Prepilin-type N-terminal cleavage/methylation domain-containing protein</fullName>
    </submittedName>
</protein>
<dbReference type="InterPro" id="IPR045584">
    <property type="entry name" value="Pilin-like"/>
</dbReference>
<dbReference type="InterPro" id="IPR000983">
    <property type="entry name" value="Bac_GSPG_pilin"/>
</dbReference>
<gene>
    <name evidence="3" type="ORF">H5P30_16795</name>
</gene>
<name>A0A7X1B0M1_9BACT</name>
<evidence type="ECO:0000256" key="2">
    <source>
        <dbReference type="SAM" id="Phobius"/>
    </source>
</evidence>
<dbReference type="InterPro" id="IPR012902">
    <property type="entry name" value="N_methyl_site"/>
</dbReference>
<dbReference type="NCBIfam" id="TIGR02532">
    <property type="entry name" value="IV_pilin_GFxxxE"/>
    <property type="match status" value="1"/>
</dbReference>
<sequence length="242" mass="27009">MSRLRLQVHMRPSFRKHGFTLIELLVVMAVLGILTAILLPVYSSIRNKTQSTVCISNLRQIGAAFSTYKIDNKGNLPAVGFPGSSSVGEWFKSDFFTYLSDGIAFNDYPFEKKETSSGVAPFNNSPLFCPACDPEDSIKPYGVNLWLWQSQRSYPINPMPLPDPAKTMLVADKEGHLSYINSPSNMSSNSESKLSDRHNGFTNVLFCDGHVSSIPYREIIEKHHDITDPFWGWGALVRPSGD</sequence>
<dbReference type="PROSITE" id="PS00409">
    <property type="entry name" value="PROKAR_NTER_METHYL"/>
    <property type="match status" value="1"/>
</dbReference>
<dbReference type="Pfam" id="PF07963">
    <property type="entry name" value="N_methyl"/>
    <property type="match status" value="1"/>
</dbReference>
<feature type="transmembrane region" description="Helical" evidence="2">
    <location>
        <begin position="21"/>
        <end position="42"/>
    </location>
</feature>
<keyword evidence="2" id="KW-0472">Membrane</keyword>
<dbReference type="PANTHER" id="PTHR30093">
    <property type="entry name" value="GENERAL SECRETION PATHWAY PROTEIN G"/>
    <property type="match status" value="1"/>
</dbReference>
<keyword evidence="4" id="KW-1185">Reference proteome</keyword>